<dbReference type="FunFam" id="4.10.91.10:FF:000001">
    <property type="entry name" value="Cytochrome c oxidase subunit 7A1, mitochondrial"/>
    <property type="match status" value="1"/>
</dbReference>
<dbReference type="Gene3D" id="4.10.91.10">
    <property type="entry name" value="Cytochrome c oxidase, subunit VIIa"/>
    <property type="match status" value="1"/>
</dbReference>
<dbReference type="RefSeq" id="XP_012881728.1">
    <property type="nucleotide sequence ID" value="XM_013026274.1"/>
</dbReference>
<keyword evidence="5" id="KW-0999">Mitochondrion inner membrane</keyword>
<dbReference type="Pfam" id="PF02238">
    <property type="entry name" value="COX7a"/>
    <property type="match status" value="1"/>
</dbReference>
<evidence type="ECO:0000256" key="14">
    <source>
        <dbReference type="SAM" id="Phobius"/>
    </source>
</evidence>
<dbReference type="GO" id="GO:0045277">
    <property type="term" value="C:respiratory chain complex IV"/>
    <property type="evidence" value="ECO:0007669"/>
    <property type="project" value="InterPro"/>
</dbReference>
<evidence type="ECO:0000256" key="12">
    <source>
        <dbReference type="ARBA" id="ARBA00041986"/>
    </source>
</evidence>
<reference evidence="16" key="1">
    <citation type="submission" date="2025-08" db="UniProtKB">
        <authorList>
            <consortium name="RefSeq"/>
        </authorList>
    </citation>
    <scope>IDENTIFICATION</scope>
    <source>
        <tissue evidence="16">Kidney</tissue>
    </source>
</reference>
<comment type="pathway">
    <text evidence="2">Energy metabolism; oxidative phosphorylation.</text>
</comment>
<dbReference type="PANTHER" id="PTHR10510:SF5">
    <property type="entry name" value="CYTOCHROME C OXIDASE SUBUNIT 7A1, MITOCHONDRIAL"/>
    <property type="match status" value="1"/>
</dbReference>
<dbReference type="InterPro" id="IPR036539">
    <property type="entry name" value="Cyt_c_oxidase_su7a_sf"/>
</dbReference>
<keyword evidence="10 14" id="KW-0472">Membrane</keyword>
<evidence type="ECO:0000256" key="11">
    <source>
        <dbReference type="ARBA" id="ARBA00040382"/>
    </source>
</evidence>
<sequence length="90" mass="10146">MRALRVSQALIRSFCSTAQRNRVENRVPEKQKIFQVAAQWAGLVEDNGLPVYLKGGRNDNILYLVTMVLTMGGTAYSLYFLAWAACPHKK</sequence>
<evidence type="ECO:0000313" key="16">
    <source>
        <dbReference type="RefSeq" id="XP_012881728.1"/>
    </source>
</evidence>
<keyword evidence="9" id="KW-0496">Mitochondrion</keyword>
<evidence type="ECO:0000256" key="3">
    <source>
        <dbReference type="ARBA" id="ARBA00009331"/>
    </source>
</evidence>
<dbReference type="InterPro" id="IPR003177">
    <property type="entry name" value="Cytc_oxidase_su7a_met"/>
</dbReference>
<dbReference type="SUPFAM" id="SSF81419">
    <property type="entry name" value="Mitochondrial cytochrome c oxidase subunit VIIa"/>
    <property type="match status" value="1"/>
</dbReference>
<organism evidence="15 16">
    <name type="scientific">Dipodomys ordii</name>
    <name type="common">Ord's kangaroo rat</name>
    <dbReference type="NCBI Taxonomy" id="10020"/>
    <lineage>
        <taxon>Eukaryota</taxon>
        <taxon>Metazoa</taxon>
        <taxon>Chordata</taxon>
        <taxon>Craniata</taxon>
        <taxon>Vertebrata</taxon>
        <taxon>Euteleostomi</taxon>
        <taxon>Mammalia</taxon>
        <taxon>Eutheria</taxon>
        <taxon>Euarchontoglires</taxon>
        <taxon>Glires</taxon>
        <taxon>Rodentia</taxon>
        <taxon>Castorimorpha</taxon>
        <taxon>Heteromyidae</taxon>
        <taxon>Dipodomyinae</taxon>
        <taxon>Dipodomys</taxon>
    </lineage>
</organism>
<dbReference type="CDD" id="cd00928">
    <property type="entry name" value="Cyt_c_Oxidase_VIIa"/>
    <property type="match status" value="1"/>
</dbReference>
<evidence type="ECO:0000256" key="13">
    <source>
        <dbReference type="ARBA" id="ARBA00049614"/>
    </source>
</evidence>
<evidence type="ECO:0000256" key="4">
    <source>
        <dbReference type="ARBA" id="ARBA00022692"/>
    </source>
</evidence>
<comment type="similarity">
    <text evidence="3">Belongs to the cytochrome c oxidase VIIa family.</text>
</comment>
<evidence type="ECO:0000313" key="15">
    <source>
        <dbReference type="Proteomes" id="UP000081671"/>
    </source>
</evidence>
<comment type="function">
    <text evidence="13">Component of the mitochondrial respiratory complex IV (CIV, also named cytochrome c oxidase complex), the last enzyme in the mitochondrial electron transport chain which drives oxidative phosphorylation. The CIV complex is the component of the respiratory chain that catalyzes the reduction of oxygen to water. Acts as an assembly factor that specifically drives the homodimerization of CIV complexes, mediating the formation of mitochondrial respiratory supercomplexes (respirasomes) containing two CIV: supercomplxes with two molecules of CIV show improved activity. Despite being highly expressed in brown adipose tissue, not required for thermogenesis.</text>
</comment>
<dbReference type="GO" id="GO:0005743">
    <property type="term" value="C:mitochondrial inner membrane"/>
    <property type="evidence" value="ECO:0007669"/>
    <property type="project" value="UniProtKB-SubCell"/>
</dbReference>
<keyword evidence="8" id="KW-0560">Oxidoreductase</keyword>
<dbReference type="AlphaFoldDB" id="A0A1S3FYU7"/>
<name>A0A1S3FYU7_DIPOR</name>
<evidence type="ECO:0000256" key="6">
    <source>
        <dbReference type="ARBA" id="ARBA00022946"/>
    </source>
</evidence>
<gene>
    <name evidence="16" type="primary">LOC105993116</name>
</gene>
<evidence type="ECO:0000256" key="9">
    <source>
        <dbReference type="ARBA" id="ARBA00023128"/>
    </source>
</evidence>
<dbReference type="PANTHER" id="PTHR10510">
    <property type="entry name" value="CYTOCHROME C OXIDASE POLYPEPTIDE 7A"/>
    <property type="match status" value="1"/>
</dbReference>
<dbReference type="KEGG" id="dord:105993116"/>
<keyword evidence="7 14" id="KW-1133">Transmembrane helix</keyword>
<dbReference type="OrthoDB" id="5966508at2759"/>
<evidence type="ECO:0000256" key="8">
    <source>
        <dbReference type="ARBA" id="ARBA00023002"/>
    </source>
</evidence>
<keyword evidence="4 14" id="KW-0812">Transmembrane</keyword>
<protein>
    <recommendedName>
        <fullName evidence="11">Cytochrome c oxidase subunit 7A1, mitochondrial</fullName>
    </recommendedName>
    <alternativeName>
        <fullName evidence="12">Cytochrome c oxidase subunit VIIa-heart</fullName>
    </alternativeName>
</protein>
<dbReference type="Proteomes" id="UP000081671">
    <property type="component" value="Unplaced"/>
</dbReference>
<dbReference type="GO" id="GO:0006123">
    <property type="term" value="P:mitochondrial electron transport, cytochrome c to oxygen"/>
    <property type="evidence" value="ECO:0007669"/>
    <property type="project" value="InterPro"/>
</dbReference>
<evidence type="ECO:0000256" key="2">
    <source>
        <dbReference type="ARBA" id="ARBA00004673"/>
    </source>
</evidence>
<comment type="subcellular location">
    <subcellularLocation>
        <location evidence="1">Mitochondrion inner membrane</location>
        <topology evidence="1">Single-pass membrane protein</topology>
    </subcellularLocation>
</comment>
<evidence type="ECO:0000256" key="7">
    <source>
        <dbReference type="ARBA" id="ARBA00022989"/>
    </source>
</evidence>
<evidence type="ECO:0000256" key="5">
    <source>
        <dbReference type="ARBA" id="ARBA00022792"/>
    </source>
</evidence>
<evidence type="ECO:0000256" key="10">
    <source>
        <dbReference type="ARBA" id="ARBA00023136"/>
    </source>
</evidence>
<dbReference type="GeneID" id="105993116"/>
<dbReference type="GO" id="GO:0016491">
    <property type="term" value="F:oxidoreductase activity"/>
    <property type="evidence" value="ECO:0007669"/>
    <property type="project" value="UniProtKB-KW"/>
</dbReference>
<keyword evidence="15" id="KW-1185">Reference proteome</keyword>
<feature type="transmembrane region" description="Helical" evidence="14">
    <location>
        <begin position="61"/>
        <end position="86"/>
    </location>
</feature>
<dbReference type="GO" id="GO:0002082">
    <property type="term" value="P:regulation of oxidative phosphorylation"/>
    <property type="evidence" value="ECO:0007669"/>
    <property type="project" value="TreeGrafter"/>
</dbReference>
<dbReference type="InParanoid" id="A0A1S3FYU7"/>
<accession>A0A1S3FYU7</accession>
<dbReference type="InterPro" id="IPR039297">
    <property type="entry name" value="COX7a"/>
</dbReference>
<dbReference type="FunCoup" id="A0A1S3FYU7">
    <property type="interactions" value="321"/>
</dbReference>
<keyword evidence="6" id="KW-0809">Transit peptide</keyword>
<evidence type="ECO:0000256" key="1">
    <source>
        <dbReference type="ARBA" id="ARBA00004434"/>
    </source>
</evidence>
<proteinExistence type="inferred from homology"/>
<dbReference type="GO" id="GO:0097250">
    <property type="term" value="P:mitochondrial respirasome assembly"/>
    <property type="evidence" value="ECO:0007669"/>
    <property type="project" value="TreeGrafter"/>
</dbReference>